<gene>
    <name evidence="9" type="ORF">NSIN_20542</name>
</gene>
<sequence>MLESELAEITEGSTRLLVPKDSLSEEVPPKEPAFFNPRARVSRDFSIIAYSAFVKNFKGPKIFLDSLAGIGARSVRVANEIPSIEKSIANDVNPQALEIGKKIAQLNNVTNCEFSENEACRFLSLHSTRDGRGAIVDVDPFGSPSRYLDCAMRATFHGGLLSVTATDMTVLHGIFPEACQRKYYGTPVRTIYGNEIALRLILGCMNMVAGRLDIMLVPLFVQHSMHYYKAYTKVLVKTNTKNCMGYILHCHGCGNRKVVQDVERTCNICNSKAELAGPLWIDSMYDKDFIDSMISEEKNLKVDKSCSTFLEKCKEESGMPPAYFALDELGQRKHSAPPSLGGIIEKLQKSGFRATRTSMNPSGVKTDAKIDEILALVP</sequence>
<name>A0A2H1EGH0_9ARCH</name>
<keyword evidence="10" id="KW-1185">Reference proteome</keyword>
<dbReference type="PANTHER" id="PTHR10631:SF3">
    <property type="entry name" value="TRNA (GUANINE(26)-N(2))-DIMETHYLTRANSFERASE"/>
    <property type="match status" value="1"/>
</dbReference>
<dbReference type="InterPro" id="IPR002905">
    <property type="entry name" value="Trm1"/>
</dbReference>
<dbReference type="OrthoDB" id="372177at2157"/>
<evidence type="ECO:0000313" key="9">
    <source>
        <dbReference type="EMBL" id="SHO45120.1"/>
    </source>
</evidence>
<dbReference type="Pfam" id="PF02005">
    <property type="entry name" value="TRM"/>
    <property type="match status" value="1"/>
</dbReference>
<evidence type="ECO:0000256" key="1">
    <source>
        <dbReference type="ARBA" id="ARBA00022555"/>
    </source>
</evidence>
<evidence type="ECO:0000256" key="6">
    <source>
        <dbReference type="ARBA" id="ARBA00022884"/>
    </source>
</evidence>
<keyword evidence="2 8" id="KW-0489">Methyltransferase</keyword>
<dbReference type="GO" id="GO:0002940">
    <property type="term" value="P:tRNA N2-guanine methylation"/>
    <property type="evidence" value="ECO:0007669"/>
    <property type="project" value="TreeGrafter"/>
</dbReference>
<dbReference type="Gene3D" id="3.30.56.70">
    <property type="entry name" value="N2,N2-dimethylguanosine tRNA methyltransferase, C-terminal domain"/>
    <property type="match status" value="1"/>
</dbReference>
<keyword evidence="3 8" id="KW-0808">Transferase</keyword>
<protein>
    <recommendedName>
        <fullName evidence="7">tRNA (guanine(26)-N(2))-dimethyltransferase</fullName>
        <ecNumber evidence="7">2.1.1.216</ecNumber>
    </recommendedName>
</protein>
<dbReference type="Proteomes" id="UP000232412">
    <property type="component" value="Unassembled WGS sequence"/>
</dbReference>
<dbReference type="EC" id="2.1.1.216" evidence="7"/>
<dbReference type="AlphaFoldDB" id="A0A2H1EGH0"/>
<evidence type="ECO:0000256" key="4">
    <source>
        <dbReference type="ARBA" id="ARBA00022691"/>
    </source>
</evidence>
<proteinExistence type="inferred from homology"/>
<keyword evidence="6 8" id="KW-0694">RNA-binding</keyword>
<evidence type="ECO:0000313" key="10">
    <source>
        <dbReference type="Proteomes" id="UP000232412"/>
    </source>
</evidence>
<evidence type="ECO:0000256" key="8">
    <source>
        <dbReference type="PROSITE-ProRule" id="PRU00958"/>
    </source>
</evidence>
<evidence type="ECO:0000256" key="2">
    <source>
        <dbReference type="ARBA" id="ARBA00022603"/>
    </source>
</evidence>
<dbReference type="PANTHER" id="PTHR10631">
    <property type="entry name" value="N 2 ,N 2 -DIMETHYLGUANOSINE TRNA METHYLTRANSFERASE"/>
    <property type="match status" value="1"/>
</dbReference>
<dbReference type="InterPro" id="IPR029063">
    <property type="entry name" value="SAM-dependent_MTases_sf"/>
</dbReference>
<evidence type="ECO:0000256" key="3">
    <source>
        <dbReference type="ARBA" id="ARBA00022679"/>
    </source>
</evidence>
<dbReference type="RefSeq" id="WP_101009536.1">
    <property type="nucleotide sequence ID" value="NZ_FRFC01000003.1"/>
</dbReference>
<dbReference type="Gene3D" id="3.40.50.150">
    <property type="entry name" value="Vaccinia Virus protein VP39"/>
    <property type="match status" value="1"/>
</dbReference>
<evidence type="ECO:0000256" key="5">
    <source>
        <dbReference type="ARBA" id="ARBA00022694"/>
    </source>
</evidence>
<dbReference type="InterPro" id="IPR042296">
    <property type="entry name" value="tRNA_met_Trm1_C"/>
</dbReference>
<keyword evidence="1 8" id="KW-0820">tRNA-binding</keyword>
<dbReference type="SUPFAM" id="SSF53335">
    <property type="entry name" value="S-adenosyl-L-methionine-dependent methyltransferases"/>
    <property type="match status" value="1"/>
</dbReference>
<comment type="similarity">
    <text evidence="8">Belongs to the class I-like SAM-binding methyltransferase superfamily. Trm1 family.</text>
</comment>
<keyword evidence="5 8" id="KW-0819">tRNA processing</keyword>
<dbReference type="GO" id="GO:0160104">
    <property type="term" value="F:tRNA (guanine(26)-N2)-dimethyltransferase activity"/>
    <property type="evidence" value="ECO:0007669"/>
    <property type="project" value="UniProtKB-EC"/>
</dbReference>
<dbReference type="GO" id="GO:0000049">
    <property type="term" value="F:tRNA binding"/>
    <property type="evidence" value="ECO:0007669"/>
    <property type="project" value="UniProtKB-UniRule"/>
</dbReference>
<dbReference type="EMBL" id="FRFC01000003">
    <property type="protein sequence ID" value="SHO45120.1"/>
    <property type="molecule type" value="Genomic_DNA"/>
</dbReference>
<evidence type="ECO:0000256" key="7">
    <source>
        <dbReference type="ARBA" id="ARBA00039099"/>
    </source>
</evidence>
<organism evidence="9 10">
    <name type="scientific">Nitrosotalea sinensis</name>
    <dbReference type="NCBI Taxonomy" id="1499975"/>
    <lineage>
        <taxon>Archaea</taxon>
        <taxon>Nitrososphaerota</taxon>
        <taxon>Nitrososphaeria</taxon>
        <taxon>Nitrosotaleales</taxon>
        <taxon>Nitrosotaleaceae</taxon>
        <taxon>Nitrosotalea</taxon>
    </lineage>
</organism>
<dbReference type="PROSITE" id="PS51626">
    <property type="entry name" value="SAM_MT_TRM1"/>
    <property type="match status" value="1"/>
</dbReference>
<accession>A0A2H1EGH0</accession>
<keyword evidence="4 8" id="KW-0949">S-adenosyl-L-methionine</keyword>
<reference evidence="10" key="1">
    <citation type="submission" date="2016-12" db="EMBL/GenBank/DDBJ databases">
        <authorList>
            <person name="Herbold C."/>
        </authorList>
    </citation>
    <scope>NUCLEOTIDE SEQUENCE [LARGE SCALE GENOMIC DNA]</scope>
</reference>